<dbReference type="GO" id="GO:0005739">
    <property type="term" value="C:mitochondrion"/>
    <property type="evidence" value="ECO:0007669"/>
    <property type="project" value="GOC"/>
</dbReference>
<keyword evidence="4 6" id="KW-0378">Hydrolase</keyword>
<reference evidence="8 9" key="1">
    <citation type="journal article" date="2015" name="PLoS Pathog.">
        <title>Leptomonas seymouri: Adaptations to the Dixenous Life Cycle Analyzed by Genome Sequencing, Transcriptome Profiling and Co-infection with Leishmania donovani.</title>
        <authorList>
            <person name="Kraeva N."/>
            <person name="Butenko A."/>
            <person name="Hlavacova J."/>
            <person name="Kostygov A."/>
            <person name="Myskova J."/>
            <person name="Grybchuk D."/>
            <person name="Lestinova T."/>
            <person name="Votypka J."/>
            <person name="Volf P."/>
            <person name="Opperdoes F."/>
            <person name="Flegontov P."/>
            <person name="Lukes J."/>
            <person name="Yurchenko V."/>
        </authorList>
    </citation>
    <scope>NUCLEOTIDE SEQUENCE [LARGE SCALE GENOMIC DNA]</scope>
    <source>
        <strain evidence="8 9">ATCC 30220</strain>
    </source>
</reference>
<evidence type="ECO:0000256" key="2">
    <source>
        <dbReference type="ARBA" id="ARBA00022670"/>
    </source>
</evidence>
<dbReference type="AlphaFoldDB" id="A0A0N1HZ07"/>
<gene>
    <name evidence="8" type="ORF">ABL78_2643</name>
</gene>
<keyword evidence="2 6" id="KW-0645">Protease</keyword>
<feature type="compositionally biased region" description="Basic and acidic residues" evidence="7">
    <location>
        <begin position="14"/>
        <end position="26"/>
    </location>
</feature>
<proteinExistence type="inferred from homology"/>
<dbReference type="GO" id="GO:0046872">
    <property type="term" value="F:metal ion binding"/>
    <property type="evidence" value="ECO:0007669"/>
    <property type="project" value="UniProtKB-KW"/>
</dbReference>
<organism evidence="8 9">
    <name type="scientific">Leptomonas seymouri</name>
    <dbReference type="NCBI Taxonomy" id="5684"/>
    <lineage>
        <taxon>Eukaryota</taxon>
        <taxon>Discoba</taxon>
        <taxon>Euglenozoa</taxon>
        <taxon>Kinetoplastea</taxon>
        <taxon>Metakinetoplastina</taxon>
        <taxon>Trypanosomatida</taxon>
        <taxon>Trypanosomatidae</taxon>
        <taxon>Leishmaniinae</taxon>
        <taxon>Leptomonas</taxon>
    </lineage>
</organism>
<dbReference type="PANTHER" id="PTHR21711">
    <property type="entry name" value="MITOCHONDRIAL INNER MEMBRANE PROTEASE"/>
    <property type="match status" value="1"/>
</dbReference>
<evidence type="ECO:0000313" key="9">
    <source>
        <dbReference type="Proteomes" id="UP000038009"/>
    </source>
</evidence>
<dbReference type="GO" id="GO:0004222">
    <property type="term" value="F:metalloendopeptidase activity"/>
    <property type="evidence" value="ECO:0007669"/>
    <property type="project" value="InterPro"/>
</dbReference>
<protein>
    <recommendedName>
        <fullName evidence="6">Mitochondrial inner membrane protease ATP23</fullName>
        <ecNumber evidence="6">3.4.24.-</ecNumber>
    </recommendedName>
</protein>
<evidence type="ECO:0000256" key="4">
    <source>
        <dbReference type="ARBA" id="ARBA00022801"/>
    </source>
</evidence>
<evidence type="ECO:0000256" key="6">
    <source>
        <dbReference type="RuleBase" id="RU364057"/>
    </source>
</evidence>
<dbReference type="EC" id="3.4.24.-" evidence="6"/>
<dbReference type="EMBL" id="LJSK01000056">
    <property type="protein sequence ID" value="KPI88281.1"/>
    <property type="molecule type" value="Genomic_DNA"/>
</dbReference>
<dbReference type="Pfam" id="PF09768">
    <property type="entry name" value="Peptidase_M76"/>
    <property type="match status" value="1"/>
</dbReference>
<name>A0A0N1HZ07_LEPSE</name>
<keyword evidence="5 6" id="KW-0482">Metalloprotease</keyword>
<dbReference type="GO" id="GO:0033615">
    <property type="term" value="P:mitochondrial proton-transporting ATP synthase complex assembly"/>
    <property type="evidence" value="ECO:0007669"/>
    <property type="project" value="TreeGrafter"/>
</dbReference>
<keyword evidence="3 6" id="KW-0479">Metal-binding</keyword>
<evidence type="ECO:0000313" key="8">
    <source>
        <dbReference type="EMBL" id="KPI88281.1"/>
    </source>
</evidence>
<feature type="region of interest" description="Disordered" evidence="7">
    <location>
        <begin position="1"/>
        <end position="26"/>
    </location>
</feature>
<comment type="similarity">
    <text evidence="1 6">Belongs to the peptidase M76 family.</text>
</comment>
<sequence length="297" mass="33168">MADPRRSVPRPRKEHNDNEPRVKAEDLYNPHDVCEGAVEYVLRNVNTVQYIIKSIEEITGNPFQRDRIKCLPLVPHGGAAHDAEGLTPDRVLAGYIWRSARADCTAKDIVLLEDHIIRQFSAKHAEAFLKKKGVGPKRDGSTPSSSSSAPFGETLSTSTQLLQLLLVESQQPVLRQVERNIRHELIHAFDDARGIVESSDCLHQACSEVRAARLSGDCFVGQEMRKGRFNFFEGGQKCVRRLAVMAVERNPVCRGFSERAVDTVMPKCYSDYEPFAAPVYALGSYGETQFPNATLKL</sequence>
<evidence type="ECO:0000256" key="7">
    <source>
        <dbReference type="SAM" id="MobiDB-lite"/>
    </source>
</evidence>
<accession>A0A0N1HZ07</accession>
<dbReference type="VEuPathDB" id="TriTrypDB:Lsey_0056_0200"/>
<dbReference type="PANTHER" id="PTHR21711:SF0">
    <property type="entry name" value="MITOCHONDRIAL INNER MEMBRANE PROTEASE ATP23 HOMOLOG"/>
    <property type="match status" value="1"/>
</dbReference>
<feature type="compositionally biased region" description="Low complexity" evidence="7">
    <location>
        <begin position="144"/>
        <end position="153"/>
    </location>
</feature>
<dbReference type="GO" id="GO:0034982">
    <property type="term" value="P:mitochondrial protein processing"/>
    <property type="evidence" value="ECO:0007669"/>
    <property type="project" value="TreeGrafter"/>
</dbReference>
<evidence type="ECO:0000256" key="1">
    <source>
        <dbReference type="ARBA" id="ARBA00009915"/>
    </source>
</evidence>
<evidence type="ECO:0000256" key="3">
    <source>
        <dbReference type="ARBA" id="ARBA00022723"/>
    </source>
</evidence>
<dbReference type="Proteomes" id="UP000038009">
    <property type="component" value="Unassembled WGS sequence"/>
</dbReference>
<evidence type="ECO:0000256" key="5">
    <source>
        <dbReference type="ARBA" id="ARBA00023049"/>
    </source>
</evidence>
<dbReference type="OrthoDB" id="285308at2759"/>
<comment type="caution">
    <text evidence="8">The sequence shown here is derived from an EMBL/GenBank/DDBJ whole genome shotgun (WGS) entry which is preliminary data.</text>
</comment>
<keyword evidence="9" id="KW-1185">Reference proteome</keyword>
<feature type="region of interest" description="Disordered" evidence="7">
    <location>
        <begin position="133"/>
        <end position="153"/>
    </location>
</feature>
<dbReference type="OMA" id="MHQACSE"/>
<dbReference type="InterPro" id="IPR019165">
    <property type="entry name" value="Peptidase_M76_ATP23"/>
</dbReference>